<dbReference type="AlphaFoldDB" id="A0A382DMC8"/>
<gene>
    <name evidence="1" type="ORF">METZ01_LOCUS192209</name>
</gene>
<name>A0A382DMC8_9ZZZZ</name>
<evidence type="ECO:0000313" key="1">
    <source>
        <dbReference type="EMBL" id="SVB39355.1"/>
    </source>
</evidence>
<sequence length="41" mass="4751">MMEGNKLKITCLLHTYYTLVKQTSHTLMVTGGFLMSTIEWE</sequence>
<proteinExistence type="predicted"/>
<dbReference type="EMBL" id="UINC01040037">
    <property type="protein sequence ID" value="SVB39355.1"/>
    <property type="molecule type" value="Genomic_DNA"/>
</dbReference>
<organism evidence="1">
    <name type="scientific">marine metagenome</name>
    <dbReference type="NCBI Taxonomy" id="408172"/>
    <lineage>
        <taxon>unclassified sequences</taxon>
        <taxon>metagenomes</taxon>
        <taxon>ecological metagenomes</taxon>
    </lineage>
</organism>
<accession>A0A382DMC8</accession>
<reference evidence="1" key="1">
    <citation type="submission" date="2018-05" db="EMBL/GenBank/DDBJ databases">
        <authorList>
            <person name="Lanie J.A."/>
            <person name="Ng W.-L."/>
            <person name="Kazmierczak K.M."/>
            <person name="Andrzejewski T.M."/>
            <person name="Davidsen T.M."/>
            <person name="Wayne K.J."/>
            <person name="Tettelin H."/>
            <person name="Glass J.I."/>
            <person name="Rusch D."/>
            <person name="Podicherti R."/>
            <person name="Tsui H.-C.T."/>
            <person name="Winkler M.E."/>
        </authorList>
    </citation>
    <scope>NUCLEOTIDE SEQUENCE</scope>
</reference>
<protein>
    <submittedName>
        <fullName evidence="1">Uncharacterized protein</fullName>
    </submittedName>
</protein>